<feature type="domain" description="Protein kinase" evidence="8">
    <location>
        <begin position="76"/>
        <end position="354"/>
    </location>
</feature>
<keyword evidence="7" id="KW-0812">Transmembrane</keyword>
<dbReference type="GO" id="GO:0005524">
    <property type="term" value="F:ATP binding"/>
    <property type="evidence" value="ECO:0007669"/>
    <property type="project" value="UniProtKB-UniRule"/>
</dbReference>
<reference evidence="9 10" key="1">
    <citation type="submission" date="2019-02" db="EMBL/GenBank/DDBJ databases">
        <title>Deep-cultivation of Planctomycetes and their phenomic and genomic characterization uncovers novel biology.</title>
        <authorList>
            <person name="Wiegand S."/>
            <person name="Jogler M."/>
            <person name="Boedeker C."/>
            <person name="Pinto D."/>
            <person name="Vollmers J."/>
            <person name="Rivas-Marin E."/>
            <person name="Kohn T."/>
            <person name="Peeters S.H."/>
            <person name="Heuer A."/>
            <person name="Rast P."/>
            <person name="Oberbeckmann S."/>
            <person name="Bunk B."/>
            <person name="Jeske O."/>
            <person name="Meyerdierks A."/>
            <person name="Storesund J.E."/>
            <person name="Kallscheuer N."/>
            <person name="Luecker S."/>
            <person name="Lage O.M."/>
            <person name="Pohl T."/>
            <person name="Merkel B.J."/>
            <person name="Hornburger P."/>
            <person name="Mueller R.-W."/>
            <person name="Bruemmer F."/>
            <person name="Labrenz M."/>
            <person name="Spormann A.M."/>
            <person name="Op den Camp H."/>
            <person name="Overmann J."/>
            <person name="Amann R."/>
            <person name="Jetten M.S.M."/>
            <person name="Mascher T."/>
            <person name="Medema M.H."/>
            <person name="Devos D.P."/>
            <person name="Kaster A.-K."/>
            <person name="Ovreas L."/>
            <person name="Rohde M."/>
            <person name="Galperin M.Y."/>
            <person name="Jogler C."/>
        </authorList>
    </citation>
    <scope>NUCLEOTIDE SEQUENCE [LARGE SCALE GENOMIC DNA]</scope>
    <source>
        <strain evidence="9 10">Pla175</strain>
    </source>
</reference>
<evidence type="ECO:0000256" key="2">
    <source>
        <dbReference type="ARBA" id="ARBA00022741"/>
    </source>
</evidence>
<dbReference type="PROSITE" id="PS50011">
    <property type="entry name" value="PROTEIN_KINASE_DOM"/>
    <property type="match status" value="1"/>
</dbReference>
<dbReference type="InterPro" id="IPR011009">
    <property type="entry name" value="Kinase-like_dom_sf"/>
</dbReference>
<evidence type="ECO:0000256" key="3">
    <source>
        <dbReference type="ARBA" id="ARBA00022777"/>
    </source>
</evidence>
<keyword evidence="10" id="KW-1185">Reference proteome</keyword>
<dbReference type="SMART" id="SM00220">
    <property type="entry name" value="S_TKc"/>
    <property type="match status" value="1"/>
</dbReference>
<proteinExistence type="predicted"/>
<dbReference type="CDD" id="cd14014">
    <property type="entry name" value="STKc_PknB_like"/>
    <property type="match status" value="1"/>
</dbReference>
<evidence type="ECO:0000256" key="1">
    <source>
        <dbReference type="ARBA" id="ARBA00022679"/>
    </source>
</evidence>
<dbReference type="PROSITE" id="PS00107">
    <property type="entry name" value="PROTEIN_KINASE_ATP"/>
    <property type="match status" value="1"/>
</dbReference>
<feature type="binding site" evidence="5">
    <location>
        <position position="105"/>
    </location>
    <ligand>
        <name>ATP</name>
        <dbReference type="ChEBI" id="CHEBI:30616"/>
    </ligand>
</feature>
<evidence type="ECO:0000256" key="5">
    <source>
        <dbReference type="PROSITE-ProRule" id="PRU10141"/>
    </source>
</evidence>
<feature type="transmembrane region" description="Helical" evidence="7">
    <location>
        <begin position="539"/>
        <end position="559"/>
    </location>
</feature>
<dbReference type="EC" id="2.7.11.1" evidence="9"/>
<keyword evidence="7" id="KW-1133">Transmembrane helix</keyword>
<feature type="region of interest" description="Disordered" evidence="6">
    <location>
        <begin position="1"/>
        <end position="20"/>
    </location>
</feature>
<evidence type="ECO:0000313" key="9">
    <source>
        <dbReference type="EMBL" id="QDU87962.1"/>
    </source>
</evidence>
<feature type="transmembrane region" description="Helical" evidence="7">
    <location>
        <begin position="718"/>
        <end position="742"/>
    </location>
</feature>
<keyword evidence="1 9" id="KW-0808">Transferase</keyword>
<evidence type="ECO:0000313" key="10">
    <source>
        <dbReference type="Proteomes" id="UP000317429"/>
    </source>
</evidence>
<dbReference type="PANTHER" id="PTHR43289:SF6">
    <property type="entry name" value="SERINE_THREONINE-PROTEIN KINASE NEKL-3"/>
    <property type="match status" value="1"/>
</dbReference>
<dbReference type="Gene3D" id="3.30.200.20">
    <property type="entry name" value="Phosphorylase Kinase, domain 1"/>
    <property type="match status" value="1"/>
</dbReference>
<dbReference type="InterPro" id="IPR008271">
    <property type="entry name" value="Ser/Thr_kinase_AS"/>
</dbReference>
<feature type="region of interest" description="Disordered" evidence="6">
    <location>
        <begin position="34"/>
        <end position="67"/>
    </location>
</feature>
<sequence>MSDPSTCPKCDAKLPEDAPAGLCPKCLVEAGFESVASGHSSPPKREPDAPTIDSPSPGHGFLPPPPEELAGRFQQLEILELLGHGGMGAVYKARQTNLDRLVALKIIRPEATHDPKFAERFNREAKTLARLNHPQIVAVYDFGEVPFTGSSGGSSRPLYFFLMEYVDGANLRQLMRAGDLAPDQALAIVPQICEALQYAHDEGVVHRDIKPENILLDKRGRVKIADFGLAKLTNPSDAECTLTGTHQVMGTLRYMAPEQLEGSHSVDHRADIYSLGVVFYEMLTGEAPMGHFDPPSKKVLIDVRLDEVVLRTLAREPERRYQHASDVKTDVDAIGSKSPSTGRPAAPTSSARWFPDWQTYAVALFAVCLFLPLVVNGVTQSSWNLALEIVLTGGVAGLSLLAWLRDRVPSAPDQSWTLRRVWLAGLTIQLAMLVGGDELLQERHLNGLNEVFDQSSSKFDLMMLRFLRFAVFLWTFYFTVGWLWSMRGRNQSNGDALATADVPRSTYRPQSSRADEAEHAASVEEIQREAELAQIAPDWLCWPILGLFAAGWAVFGLLWNLRWPGLIVAIALMAAVTYYAVQMQLRYLPTLRKELDREPRWSRSASLCGALTMFVLGLLCVAWLHAGAGDLFSGMQMLGGSRGVGFKVMTETQLTSFVEAAHFERPGEADTVFKSAGFGYGAAISPLLLSGIWAVCLLFSSVAGVLHTRRYRYTWKHWWQPSIGVTVYLLGTLVLVHVLHLFSVGHAESRTDPRQIRVAAGWDAVDAALDQWKLQNGYVQSSFENWIVERGGTEIGVLHARQLMPDSWFDRFRSSWRHMVVRPRPHLSLTVVSQQHPPLSFVDVQFPHAIKGSPENELWHAVVDGIEKSLVSAAVERKEHKAERNAAGKIQEQDRKTADGSQDVGDNASRD</sequence>
<feature type="transmembrane region" description="Helical" evidence="7">
    <location>
        <begin position="360"/>
        <end position="379"/>
    </location>
</feature>
<dbReference type="Gene3D" id="1.10.510.10">
    <property type="entry name" value="Transferase(Phosphotransferase) domain 1"/>
    <property type="match status" value="1"/>
</dbReference>
<dbReference type="InterPro" id="IPR017441">
    <property type="entry name" value="Protein_kinase_ATP_BS"/>
</dbReference>
<dbReference type="AlphaFoldDB" id="A0A518D910"/>
<feature type="transmembrane region" description="Helical" evidence="7">
    <location>
        <begin position="683"/>
        <end position="706"/>
    </location>
</feature>
<dbReference type="Proteomes" id="UP000317429">
    <property type="component" value="Chromosome"/>
</dbReference>
<evidence type="ECO:0000256" key="4">
    <source>
        <dbReference type="ARBA" id="ARBA00022840"/>
    </source>
</evidence>
<evidence type="ECO:0000256" key="7">
    <source>
        <dbReference type="SAM" id="Phobius"/>
    </source>
</evidence>
<keyword evidence="3 9" id="KW-0418">Kinase</keyword>
<evidence type="ECO:0000259" key="8">
    <source>
        <dbReference type="PROSITE" id="PS50011"/>
    </source>
</evidence>
<accession>A0A518D910</accession>
<dbReference type="OrthoDB" id="6111975at2"/>
<keyword evidence="4 5" id="KW-0067">ATP-binding</keyword>
<dbReference type="GO" id="GO:0004674">
    <property type="term" value="F:protein serine/threonine kinase activity"/>
    <property type="evidence" value="ECO:0007669"/>
    <property type="project" value="UniProtKB-EC"/>
</dbReference>
<dbReference type="RefSeq" id="WP_145282373.1">
    <property type="nucleotide sequence ID" value="NZ_CP036291.1"/>
</dbReference>
<dbReference type="PROSITE" id="PS00108">
    <property type="entry name" value="PROTEIN_KINASE_ST"/>
    <property type="match status" value="1"/>
</dbReference>
<dbReference type="KEGG" id="pnd:Pla175_13290"/>
<dbReference type="InterPro" id="IPR000719">
    <property type="entry name" value="Prot_kinase_dom"/>
</dbReference>
<protein>
    <submittedName>
        <fullName evidence="9">Serine/threonine-protein kinase PknB</fullName>
        <ecNumber evidence="9">2.7.11.1</ecNumber>
    </submittedName>
</protein>
<dbReference type="SUPFAM" id="SSF56112">
    <property type="entry name" value="Protein kinase-like (PK-like)"/>
    <property type="match status" value="1"/>
</dbReference>
<feature type="transmembrane region" description="Helical" evidence="7">
    <location>
        <begin position="385"/>
        <end position="404"/>
    </location>
</feature>
<feature type="transmembrane region" description="Helical" evidence="7">
    <location>
        <begin position="565"/>
        <end position="585"/>
    </location>
</feature>
<feature type="transmembrane region" description="Helical" evidence="7">
    <location>
        <begin position="605"/>
        <end position="626"/>
    </location>
</feature>
<feature type="transmembrane region" description="Helical" evidence="7">
    <location>
        <begin position="466"/>
        <end position="484"/>
    </location>
</feature>
<gene>
    <name evidence="9" type="primary">pknB_4</name>
    <name evidence="9" type="ORF">Pla175_13290</name>
</gene>
<organism evidence="9 10">
    <name type="scientific">Pirellulimonas nuda</name>
    <dbReference type="NCBI Taxonomy" id="2528009"/>
    <lineage>
        <taxon>Bacteria</taxon>
        <taxon>Pseudomonadati</taxon>
        <taxon>Planctomycetota</taxon>
        <taxon>Planctomycetia</taxon>
        <taxon>Pirellulales</taxon>
        <taxon>Lacipirellulaceae</taxon>
        <taxon>Pirellulimonas</taxon>
    </lineage>
</organism>
<dbReference type="EMBL" id="CP036291">
    <property type="protein sequence ID" value="QDU87962.1"/>
    <property type="molecule type" value="Genomic_DNA"/>
</dbReference>
<keyword evidence="2 5" id="KW-0547">Nucleotide-binding</keyword>
<dbReference type="PANTHER" id="PTHR43289">
    <property type="entry name" value="MITOGEN-ACTIVATED PROTEIN KINASE KINASE KINASE 20-RELATED"/>
    <property type="match status" value="1"/>
</dbReference>
<keyword evidence="7" id="KW-0472">Membrane</keyword>
<feature type="compositionally biased region" description="Basic and acidic residues" evidence="6">
    <location>
        <begin position="876"/>
        <end position="898"/>
    </location>
</feature>
<dbReference type="Pfam" id="PF00069">
    <property type="entry name" value="Pkinase"/>
    <property type="match status" value="1"/>
</dbReference>
<feature type="region of interest" description="Disordered" evidence="6">
    <location>
        <begin position="876"/>
        <end position="911"/>
    </location>
</feature>
<evidence type="ECO:0000256" key="6">
    <source>
        <dbReference type="SAM" id="MobiDB-lite"/>
    </source>
</evidence>
<name>A0A518D910_9BACT</name>